<feature type="coiled-coil region" evidence="1">
    <location>
        <begin position="75"/>
        <end position="102"/>
    </location>
</feature>
<name>A0A2M9CG21_9MICO</name>
<evidence type="ECO:0000256" key="1">
    <source>
        <dbReference type="SAM" id="Coils"/>
    </source>
</evidence>
<feature type="compositionally biased region" description="Pro residues" evidence="2">
    <location>
        <begin position="568"/>
        <end position="586"/>
    </location>
</feature>
<evidence type="ECO:0000313" key="5">
    <source>
        <dbReference type="Proteomes" id="UP000228758"/>
    </source>
</evidence>
<gene>
    <name evidence="4" type="ORF">CLV46_0392</name>
</gene>
<feature type="coiled-coil region" evidence="1">
    <location>
        <begin position="129"/>
        <end position="156"/>
    </location>
</feature>
<keyword evidence="3" id="KW-1133">Transmembrane helix</keyword>
<evidence type="ECO:0000256" key="2">
    <source>
        <dbReference type="SAM" id="MobiDB-lite"/>
    </source>
</evidence>
<proteinExistence type="predicted"/>
<reference evidence="4 5" key="1">
    <citation type="submission" date="2017-11" db="EMBL/GenBank/DDBJ databases">
        <title>Genomic Encyclopedia of Archaeal and Bacterial Type Strains, Phase II (KMG-II): From Individual Species to Whole Genera.</title>
        <authorList>
            <person name="Goeker M."/>
        </authorList>
    </citation>
    <scope>NUCLEOTIDE SEQUENCE [LARGE SCALE GENOMIC DNA]</scope>
    <source>
        <strain evidence="4 5">DSM 27393</strain>
    </source>
</reference>
<feature type="region of interest" description="Disordered" evidence="2">
    <location>
        <begin position="543"/>
        <end position="586"/>
    </location>
</feature>
<evidence type="ECO:0000256" key="3">
    <source>
        <dbReference type="SAM" id="Phobius"/>
    </source>
</evidence>
<protein>
    <submittedName>
        <fullName evidence="4">Uncharacterized protein</fullName>
    </submittedName>
</protein>
<keyword evidence="1" id="KW-0175">Coiled coil</keyword>
<dbReference type="Proteomes" id="UP000228758">
    <property type="component" value="Unassembled WGS sequence"/>
</dbReference>
<feature type="transmembrane region" description="Helical" evidence="3">
    <location>
        <begin position="229"/>
        <end position="249"/>
    </location>
</feature>
<keyword evidence="5" id="KW-1185">Reference proteome</keyword>
<keyword evidence="3" id="KW-0812">Transmembrane</keyword>
<comment type="caution">
    <text evidence="4">The sequence shown here is derived from an EMBL/GenBank/DDBJ whole genome shotgun (WGS) entry which is preliminary data.</text>
</comment>
<dbReference type="InterPro" id="IPR029058">
    <property type="entry name" value="AB_hydrolase_fold"/>
</dbReference>
<sequence>MLTPLSGEPEVVQDSADAADDIAQAIEDAARWLDRLAEPGRFTSKATDALRGDSTAVAVELREVTPRFTETADALSGYARELQDAQETAERAIAQADEAQGRVASLGSQVVTQGLEVAGEALTLDLDGAGDAAEELRGLTTRLDAAREDLADALALYRSAVDRKNDAAEAAARRIRLAADHYRDRLVDHLGSFFDGLGNLLDLIGDWIEGFFRGVLDVLLAIGDAIVDAFTALGAFLTGLVLLGIEGLLQLGLTIEQLLRTGLALALVGLGTLLFAWLALREANAPDPTVTPLDGPAGRHRSRTPGTEWSSLVLDNGELDNDGGETETHITVTQILDENGDPVLDENGKPVYRVLLPSTIDWGIGNYDQGALNDAGTDVILALYPEIQTAYEKAVREAMEQAGVPEGSSVMLSGWSLGGIMAGKLAADETFPYNVDTIFVSGAAPHLYDIPSDVLVIQQQHTGTDDGGLIGYVPDPVAPIDDLLTGRNDPPQGPNHIHIVAENPNGNVLSHNSTSYAQTAHDRLDDPSGLTPDQQASLHAAEDKYFSENESEQEFVATEQPGTRAGEPFPPPLPLPFGLPNPVPAW</sequence>
<keyword evidence="3" id="KW-0472">Membrane</keyword>
<accession>A0A2M9CG21</accession>
<dbReference type="EMBL" id="PGFF01000001">
    <property type="protein sequence ID" value="PJJ70863.1"/>
    <property type="molecule type" value="Genomic_DNA"/>
</dbReference>
<organism evidence="4 5">
    <name type="scientific">Diaminobutyricimonas aerilata</name>
    <dbReference type="NCBI Taxonomy" id="1162967"/>
    <lineage>
        <taxon>Bacteria</taxon>
        <taxon>Bacillati</taxon>
        <taxon>Actinomycetota</taxon>
        <taxon>Actinomycetes</taxon>
        <taxon>Micrococcales</taxon>
        <taxon>Microbacteriaceae</taxon>
        <taxon>Diaminobutyricimonas</taxon>
    </lineage>
</organism>
<dbReference type="SUPFAM" id="SSF53474">
    <property type="entry name" value="alpha/beta-Hydrolases"/>
    <property type="match status" value="1"/>
</dbReference>
<dbReference type="AlphaFoldDB" id="A0A2M9CG21"/>
<evidence type="ECO:0000313" key="4">
    <source>
        <dbReference type="EMBL" id="PJJ70863.1"/>
    </source>
</evidence>
<feature type="transmembrane region" description="Helical" evidence="3">
    <location>
        <begin position="261"/>
        <end position="280"/>
    </location>
</feature>